<evidence type="ECO:0000313" key="8">
    <source>
        <dbReference type="Proteomes" id="UP001596099"/>
    </source>
</evidence>
<comment type="catalytic activity">
    <reaction evidence="6">
        <text>Endonucleolytic cleavage of RNA, removing 5'-extranucleotides from tRNA precursor.</text>
        <dbReference type="EC" id="3.1.26.5"/>
    </reaction>
</comment>
<evidence type="ECO:0000256" key="6">
    <source>
        <dbReference type="HAMAP-Rule" id="MF_00756"/>
    </source>
</evidence>
<reference evidence="7 8" key="1">
    <citation type="journal article" date="2019" name="Int. J. Syst. Evol. Microbiol.">
        <title>The Global Catalogue of Microorganisms (GCM) 10K type strain sequencing project: providing services to taxonomists for standard genome sequencing and annotation.</title>
        <authorList>
            <consortium name="The Broad Institute Genomics Platform"/>
            <consortium name="The Broad Institute Genome Sequencing Center for Infectious Disease"/>
            <person name="Wu L."/>
            <person name="Ma J."/>
        </authorList>
    </citation>
    <scope>NUCLEOTIDE SEQUENCE [LARGE SCALE GENOMIC DNA]</scope>
    <source>
        <strain evidence="7 8">CGMCC 1.12543</strain>
    </source>
</reference>
<name>A0ABD5RRW6_9EURY</name>
<evidence type="ECO:0000256" key="1">
    <source>
        <dbReference type="ARBA" id="ARBA00022490"/>
    </source>
</evidence>
<evidence type="ECO:0000256" key="5">
    <source>
        <dbReference type="ARBA" id="ARBA00022801"/>
    </source>
</evidence>
<dbReference type="EC" id="3.1.26.5" evidence="6"/>
<dbReference type="GO" id="GO:0030677">
    <property type="term" value="C:ribonuclease P complex"/>
    <property type="evidence" value="ECO:0007669"/>
    <property type="project" value="UniProtKB-UniRule"/>
</dbReference>
<keyword evidence="1 6" id="KW-0963">Cytoplasm</keyword>
<dbReference type="EMBL" id="JBHSQH010000001">
    <property type="protein sequence ID" value="MFC5973153.1"/>
    <property type="molecule type" value="Genomic_DNA"/>
</dbReference>
<gene>
    <name evidence="6" type="primary">rnp3</name>
    <name evidence="7" type="ORF">ACFPYI_17615</name>
</gene>
<dbReference type="Pfam" id="PF01876">
    <property type="entry name" value="RNase_P_p30"/>
    <property type="match status" value="1"/>
</dbReference>
<keyword evidence="8" id="KW-1185">Reference proteome</keyword>
<comment type="subcellular location">
    <subcellularLocation>
        <location evidence="6">Cytoplasm</location>
    </subcellularLocation>
</comment>
<keyword evidence="2 6" id="KW-0819">tRNA processing</keyword>
<dbReference type="InterPro" id="IPR023539">
    <property type="entry name" value="RNase_P_comp-3_arc"/>
</dbReference>
<dbReference type="GO" id="GO:0005737">
    <property type="term" value="C:cytoplasm"/>
    <property type="evidence" value="ECO:0007669"/>
    <property type="project" value="UniProtKB-SubCell"/>
</dbReference>
<keyword evidence="3 6" id="KW-0540">Nuclease</keyword>
<evidence type="ECO:0000313" key="7">
    <source>
        <dbReference type="EMBL" id="MFC5973153.1"/>
    </source>
</evidence>
<keyword evidence="5 6" id="KW-0378">Hydrolase</keyword>
<dbReference type="SUPFAM" id="SSF89550">
    <property type="entry name" value="PHP domain-like"/>
    <property type="match status" value="1"/>
</dbReference>
<evidence type="ECO:0000256" key="2">
    <source>
        <dbReference type="ARBA" id="ARBA00022694"/>
    </source>
</evidence>
<evidence type="ECO:0000256" key="4">
    <source>
        <dbReference type="ARBA" id="ARBA00022759"/>
    </source>
</evidence>
<comment type="subunit">
    <text evidence="6">Consists of a catalytic RNA component and at least 4-5 protein subunits.</text>
</comment>
<dbReference type="InterPro" id="IPR002738">
    <property type="entry name" value="RNase_P_p30"/>
</dbReference>
<evidence type="ECO:0000256" key="3">
    <source>
        <dbReference type="ARBA" id="ARBA00022722"/>
    </source>
</evidence>
<comment type="caution">
    <text evidence="7">The sequence shown here is derived from an EMBL/GenBank/DDBJ whole genome shotgun (WGS) entry which is preliminary data.</text>
</comment>
<dbReference type="GO" id="GO:0004526">
    <property type="term" value="F:ribonuclease P activity"/>
    <property type="evidence" value="ECO:0007669"/>
    <property type="project" value="UniProtKB-UniRule"/>
</dbReference>
<comment type="function">
    <text evidence="6">Part of ribonuclease P, a protein complex that generates mature tRNA molecules by cleaving their 5'-ends.</text>
</comment>
<accession>A0ABD5RRW6</accession>
<dbReference type="Proteomes" id="UP001596099">
    <property type="component" value="Unassembled WGS sequence"/>
</dbReference>
<comment type="similarity">
    <text evidence="6">Belongs to the eukaryotic/archaeal RNase P protein component 3 family.</text>
</comment>
<protein>
    <recommendedName>
        <fullName evidence="6">Ribonuclease P protein component 3</fullName>
        <shortName evidence="6">RNase P component 3</shortName>
        <ecNumber evidence="6">3.1.26.5</ecNumber>
    </recommendedName>
    <alternativeName>
        <fullName evidence="6">Rpp30</fullName>
    </alternativeName>
</protein>
<dbReference type="GO" id="GO:0001682">
    <property type="term" value="P:tRNA 5'-leader removal"/>
    <property type="evidence" value="ECO:0007669"/>
    <property type="project" value="UniProtKB-UniRule"/>
</dbReference>
<proteinExistence type="inferred from homology"/>
<organism evidence="7 8">
    <name type="scientific">Halomarina salina</name>
    <dbReference type="NCBI Taxonomy" id="1872699"/>
    <lineage>
        <taxon>Archaea</taxon>
        <taxon>Methanobacteriati</taxon>
        <taxon>Methanobacteriota</taxon>
        <taxon>Stenosarchaea group</taxon>
        <taxon>Halobacteria</taxon>
        <taxon>Halobacteriales</taxon>
        <taxon>Natronomonadaceae</taxon>
        <taxon>Halomarina</taxon>
    </lineage>
</organism>
<dbReference type="HAMAP" id="MF_00756">
    <property type="entry name" value="RNase_P_3"/>
    <property type="match status" value="1"/>
</dbReference>
<dbReference type="Gene3D" id="3.20.20.140">
    <property type="entry name" value="Metal-dependent hydrolases"/>
    <property type="match status" value="1"/>
</dbReference>
<dbReference type="InterPro" id="IPR016195">
    <property type="entry name" value="Pol/histidinol_Pase-like"/>
</dbReference>
<keyword evidence="4 6" id="KW-0255">Endonuclease</keyword>
<sequence length="232" mass="25395">MYEAVTPRPDGASTVARSALTAAEQGYDGIVVRPPVAANPDYDASDIGDRYDVDVVDGCEVRADGRSEAAGAVQSQREVRTVVCVRGGALNRFAVEDERVDVLTRPMCDGDVNHVLARAAAENGVRLEFAFGRVLRTDGGERVQALRGLRKLREMVEQYDAPFVVSAGATSHLHLRAPRELVALGELVGFSAEQVESGLAEWGRLAERNRERMSDSFIEPGVRRGRYEEDHR</sequence>
<dbReference type="AlphaFoldDB" id="A0ABD5RRW6"/>
<dbReference type="RefSeq" id="WP_247417360.1">
    <property type="nucleotide sequence ID" value="NZ_JALLGW010000001.1"/>
</dbReference>